<evidence type="ECO:0000256" key="5">
    <source>
        <dbReference type="ARBA" id="ARBA00022927"/>
    </source>
</evidence>
<dbReference type="AlphaFoldDB" id="T0QV13"/>
<dbReference type="GO" id="GO:0015031">
    <property type="term" value="P:protein transport"/>
    <property type="evidence" value="ECO:0007669"/>
    <property type="project" value="UniProtKB-KW"/>
</dbReference>
<evidence type="ECO:0000256" key="2">
    <source>
        <dbReference type="ARBA" id="ARBA00006653"/>
    </source>
</evidence>
<accession>T0QV13</accession>
<evidence type="ECO:0000256" key="6">
    <source>
        <dbReference type="ARBA" id="ARBA00023034"/>
    </source>
</evidence>
<dbReference type="STRING" id="1156394.T0QV13"/>
<dbReference type="GeneID" id="19944911"/>
<dbReference type="GO" id="GO:0000139">
    <property type="term" value="C:Golgi membrane"/>
    <property type="evidence" value="ECO:0007669"/>
    <property type="project" value="UniProtKB-SubCell"/>
</dbReference>
<evidence type="ECO:0000313" key="9">
    <source>
        <dbReference type="Proteomes" id="UP000030762"/>
    </source>
</evidence>
<evidence type="ECO:0000256" key="7">
    <source>
        <dbReference type="ARBA" id="ARBA00023136"/>
    </source>
</evidence>
<dbReference type="GO" id="GO:0017119">
    <property type="term" value="C:Golgi transport complex"/>
    <property type="evidence" value="ECO:0007669"/>
    <property type="project" value="InterPro"/>
</dbReference>
<dbReference type="Pfam" id="PF08700">
    <property type="entry name" value="VPS51_Exo84_N"/>
    <property type="match status" value="1"/>
</dbReference>
<keyword evidence="4" id="KW-0813">Transport</keyword>
<dbReference type="eggNOG" id="ENOG502RZ49">
    <property type="taxonomic scope" value="Eukaryota"/>
</dbReference>
<keyword evidence="7" id="KW-0472">Membrane</keyword>
<dbReference type="PANTHER" id="PTHR31658">
    <property type="entry name" value="CONSERVED OLIGOMERIC GOLGI COMPLEX SUBUNIT 1"/>
    <property type="match status" value="1"/>
</dbReference>
<dbReference type="InterPro" id="IPR033370">
    <property type="entry name" value="COG1"/>
</dbReference>
<evidence type="ECO:0000313" key="8">
    <source>
        <dbReference type="EMBL" id="EQC38476.1"/>
    </source>
</evidence>
<dbReference type="EMBL" id="JH767141">
    <property type="protein sequence ID" value="EQC38476.1"/>
    <property type="molecule type" value="Genomic_DNA"/>
</dbReference>
<dbReference type="OrthoDB" id="46189at2759"/>
<keyword evidence="5" id="KW-0653">Protein transport</keyword>
<dbReference type="VEuPathDB" id="FungiDB:SDRG_04184"/>
<dbReference type="PANTHER" id="PTHR31658:SF0">
    <property type="entry name" value="CONSERVED OLIGOMERIC GOLGI COMPLEX SUBUNIT 1"/>
    <property type="match status" value="1"/>
</dbReference>
<keyword evidence="6" id="KW-0333">Golgi apparatus</keyword>
<sequence>MHVDAVLRQLSVAEVQKLLDATRREKEAKEKEMQAMGGSRYHDLIESADQIVSMHEASMHLEHALGDMPRLWKQLEACVDAIVERRPTEASAQVAVDEDPLEDDVHIIVAASERMWAAMERGRPLEAYATYHHVQAASMRLSPDILHEKAFLALDLQAMLDFPKRIEECAHACLAVPKQRASFYADALRTLEEMAPTQSRLALQSTFLSGRTKAVEATAARASAPQSIVLRLLHIILSTLSHLDTLFLNPTSTMRLLPAADASTDAALATAASSWLGSAIETLRHHITALLETSRDITTLGKVQSRLQRCVDKYTVPLPLLRDAMAVTTNDEEKTPMSVWALVADDLFVQKTQALFQGALDLAGSTFRHALLQAPSDESVLTFVNALSAMLAQADASLHGVLHEGMLRLLFDLVAFLETRVAATIAIVELCLTLQTSLPTVFASTWTTSVSVSVATIRAAVATHATDQRLPAASLPRLFSTLALDQLPPSPLLGALLPPDSSATLTQVVFLCHVQQRHGPATLVHSVFEVLAQEVGSVWAQRAVADATDPVVASLRDQFYGYSNEDWRRVHRPFWVSVAVPTDDDDEAGGLGHMWLPWSETPAIAHALFTLQASMPRCAQPTVDAILKAQLRSHVLGWTFDVLASRVASLAAAKPLKPPLDFGQAVALQSIFDVYFVRLCIGDADFARFGWGDAIAHAGLQALVTDLVHDWIDPVDWELYGPPLVDNVVAQFQTSRLLLSGLATSSVVSGAKVLPRETPLLDVAPPAPRFALLPVPSLKPTPRLPTPVHVRPPSPKVPQQHRSSIQSLLSTSSSSLLGSAAAAKGISLLSTYLQPTKE</sequence>
<organism evidence="8 9">
    <name type="scientific">Saprolegnia diclina (strain VS20)</name>
    <dbReference type="NCBI Taxonomy" id="1156394"/>
    <lineage>
        <taxon>Eukaryota</taxon>
        <taxon>Sar</taxon>
        <taxon>Stramenopiles</taxon>
        <taxon>Oomycota</taxon>
        <taxon>Saprolegniomycetes</taxon>
        <taxon>Saprolegniales</taxon>
        <taxon>Saprolegniaceae</taxon>
        <taxon>Saprolegnia</taxon>
    </lineage>
</organism>
<dbReference type="OMA" id="ASERMWA"/>
<dbReference type="GO" id="GO:0006891">
    <property type="term" value="P:intra-Golgi vesicle-mediated transport"/>
    <property type="evidence" value="ECO:0007669"/>
    <property type="project" value="InterPro"/>
</dbReference>
<proteinExistence type="inferred from homology"/>
<evidence type="ECO:0000256" key="4">
    <source>
        <dbReference type="ARBA" id="ARBA00022448"/>
    </source>
</evidence>
<keyword evidence="9" id="KW-1185">Reference proteome</keyword>
<gene>
    <name evidence="8" type="ORF">SDRG_04184</name>
</gene>
<dbReference type="InParanoid" id="T0QV13"/>
<comment type="similarity">
    <text evidence="2">Belongs to the COG1 family.</text>
</comment>
<protein>
    <recommendedName>
        <fullName evidence="3">Conserved oligomeric Golgi complex subunit 1</fullName>
    </recommendedName>
</protein>
<evidence type="ECO:0000256" key="1">
    <source>
        <dbReference type="ARBA" id="ARBA00004395"/>
    </source>
</evidence>
<dbReference type="Proteomes" id="UP000030762">
    <property type="component" value="Unassembled WGS sequence"/>
</dbReference>
<reference evidence="8 9" key="1">
    <citation type="submission" date="2012-04" db="EMBL/GenBank/DDBJ databases">
        <title>The Genome Sequence of Saprolegnia declina VS20.</title>
        <authorList>
            <consortium name="The Broad Institute Genome Sequencing Platform"/>
            <person name="Russ C."/>
            <person name="Nusbaum C."/>
            <person name="Tyler B."/>
            <person name="van West P."/>
            <person name="Dieguez-Uribeondo J."/>
            <person name="de Bruijn I."/>
            <person name="Tripathy S."/>
            <person name="Jiang R."/>
            <person name="Young S.K."/>
            <person name="Zeng Q."/>
            <person name="Gargeya S."/>
            <person name="Fitzgerald M."/>
            <person name="Haas B."/>
            <person name="Abouelleil A."/>
            <person name="Alvarado L."/>
            <person name="Arachchi H.M."/>
            <person name="Berlin A."/>
            <person name="Chapman S.B."/>
            <person name="Goldberg J."/>
            <person name="Griggs A."/>
            <person name="Gujja S."/>
            <person name="Hansen M."/>
            <person name="Howarth C."/>
            <person name="Imamovic A."/>
            <person name="Larimer J."/>
            <person name="McCowen C."/>
            <person name="Montmayeur A."/>
            <person name="Murphy C."/>
            <person name="Neiman D."/>
            <person name="Pearson M."/>
            <person name="Priest M."/>
            <person name="Roberts A."/>
            <person name="Saif S."/>
            <person name="Shea T."/>
            <person name="Sisk P."/>
            <person name="Sykes S."/>
            <person name="Wortman J."/>
            <person name="Nusbaum C."/>
            <person name="Birren B."/>
        </authorList>
    </citation>
    <scope>NUCLEOTIDE SEQUENCE [LARGE SCALE GENOMIC DNA]</scope>
    <source>
        <strain evidence="8 9">VS20</strain>
    </source>
</reference>
<name>T0QV13_SAPDV</name>
<dbReference type="RefSeq" id="XP_008608068.1">
    <property type="nucleotide sequence ID" value="XM_008609846.1"/>
</dbReference>
<evidence type="ECO:0000256" key="3">
    <source>
        <dbReference type="ARBA" id="ARBA00020978"/>
    </source>
</evidence>
<comment type="subcellular location">
    <subcellularLocation>
        <location evidence="1">Golgi apparatus membrane</location>
        <topology evidence="1">Peripheral membrane protein</topology>
    </subcellularLocation>
</comment>